<keyword evidence="1" id="KW-0812">Transmembrane</keyword>
<proteinExistence type="predicted"/>
<evidence type="ECO:0000313" key="2">
    <source>
        <dbReference type="EMBL" id="XAF70394.1"/>
    </source>
</evidence>
<keyword evidence="1" id="KW-1133">Transmembrane helix</keyword>
<reference evidence="2 3" key="1">
    <citation type="journal article" date="2024" name="Pathogens">
        <title>Staphylococcus hsinchuensis sp. nov., Isolated from Soymilk.</title>
        <authorList>
            <person name="Wang Y.T."/>
            <person name="Lin Y.C."/>
            <person name="Hsieh Y.H."/>
            <person name="Lin Y.T."/>
            <person name="Hamada M."/>
            <person name="Chen C.C."/>
            <person name="Liou J.S."/>
            <person name="Lee A.Y."/>
            <person name="Zhang W.L."/>
            <person name="Chen Y.T."/>
            <person name="Huang C.H."/>
        </authorList>
    </citation>
    <scope>NUCLEOTIDE SEQUENCE [LARGE SCALE GENOMIC DNA]</scope>
    <source>
        <strain evidence="2 3">H164</strain>
    </source>
</reference>
<keyword evidence="1" id="KW-0472">Membrane</keyword>
<feature type="transmembrane region" description="Helical" evidence="1">
    <location>
        <begin position="66"/>
        <end position="95"/>
    </location>
</feature>
<keyword evidence="3" id="KW-1185">Reference proteome</keyword>
<organism evidence="2 3">
    <name type="scientific">Staphylococcus hsinchuensis</name>
    <dbReference type="NCBI Taxonomy" id="3051183"/>
    <lineage>
        <taxon>Bacteria</taxon>
        <taxon>Bacillati</taxon>
        <taxon>Bacillota</taxon>
        <taxon>Bacilli</taxon>
        <taxon>Bacillales</taxon>
        <taxon>Staphylococcaceae</taxon>
        <taxon>Staphylococcus</taxon>
    </lineage>
</organism>
<dbReference type="EMBL" id="CP128355">
    <property type="protein sequence ID" value="XAF70394.1"/>
    <property type="molecule type" value="Genomic_DNA"/>
</dbReference>
<dbReference type="Proteomes" id="UP001436297">
    <property type="component" value="Chromosome"/>
</dbReference>
<name>A0ABZ3EDH3_9STAP</name>
<evidence type="ECO:0000313" key="3">
    <source>
        <dbReference type="Proteomes" id="UP001436297"/>
    </source>
</evidence>
<accession>A0ABZ3EDH3</accession>
<evidence type="ECO:0000256" key="1">
    <source>
        <dbReference type="SAM" id="Phobius"/>
    </source>
</evidence>
<feature type="transmembrane region" description="Helical" evidence="1">
    <location>
        <begin position="107"/>
        <end position="128"/>
    </location>
</feature>
<sequence>MKLNVFKEKVRKQLWFLNRNERQQLDDVLSTINDQDNEIVNKPIAFSNQFLRKYIFKRQKMTPTQLFLLLILILITYIVLIGLFLFGFLLSLAVVQSLMSSGGNVSMIIVALSFIGSILLIVLSLYFIKQVTAYFTKKLLAYKFNK</sequence>
<gene>
    <name evidence="2" type="ORF">QQM35_10000</name>
</gene>
<evidence type="ECO:0008006" key="4">
    <source>
        <dbReference type="Google" id="ProtNLM"/>
    </source>
</evidence>
<protein>
    <recommendedName>
        <fullName evidence="4">Staphylococcal protein</fullName>
    </recommendedName>
</protein>
<dbReference type="RefSeq" id="WP_251519717.1">
    <property type="nucleotide sequence ID" value="NZ_CP128355.1"/>
</dbReference>